<comment type="subcellular location">
    <subcellularLocation>
        <location evidence="1">Membrane</location>
        <topology evidence="1">Multi-pass membrane protein</topology>
    </subcellularLocation>
</comment>
<dbReference type="OrthoDB" id="10019398at2"/>
<evidence type="ECO:0000256" key="4">
    <source>
        <dbReference type="ARBA" id="ARBA00023136"/>
    </source>
</evidence>
<feature type="transmembrane region" description="Helical" evidence="5">
    <location>
        <begin position="150"/>
        <end position="168"/>
    </location>
</feature>
<feature type="domain" description="O-antigen ligase-related" evidence="6">
    <location>
        <begin position="64"/>
        <end position="159"/>
    </location>
</feature>
<proteinExistence type="predicted"/>
<evidence type="ECO:0000313" key="7">
    <source>
        <dbReference type="EMBL" id="RGX68794.1"/>
    </source>
</evidence>
<dbReference type="PANTHER" id="PTHR37422">
    <property type="entry name" value="TEICHURONIC ACID BIOSYNTHESIS PROTEIN TUAE"/>
    <property type="match status" value="1"/>
</dbReference>
<dbReference type="GO" id="GO:0016020">
    <property type="term" value="C:membrane"/>
    <property type="evidence" value="ECO:0007669"/>
    <property type="project" value="UniProtKB-SubCell"/>
</dbReference>
<reference evidence="7 8" key="1">
    <citation type="submission" date="2018-08" db="EMBL/GenBank/DDBJ databases">
        <title>A genome reference for cultivated species of the human gut microbiota.</title>
        <authorList>
            <person name="Zou Y."/>
            <person name="Xue W."/>
            <person name="Luo G."/>
        </authorList>
    </citation>
    <scope>NUCLEOTIDE SEQUENCE [LARGE SCALE GENOMIC DNA]</scope>
    <source>
        <strain evidence="7 8">OF03-9BH</strain>
    </source>
</reference>
<dbReference type="Proteomes" id="UP000286075">
    <property type="component" value="Unassembled WGS sequence"/>
</dbReference>
<dbReference type="Pfam" id="PF04932">
    <property type="entry name" value="Wzy_C"/>
    <property type="match status" value="1"/>
</dbReference>
<name>A0A413GCI0_9BACE</name>
<feature type="transmembrane region" description="Helical" evidence="5">
    <location>
        <begin position="100"/>
        <end position="115"/>
    </location>
</feature>
<organism evidence="7 8">
    <name type="scientific">Bacteroides stercorirosoris</name>
    <dbReference type="NCBI Taxonomy" id="871324"/>
    <lineage>
        <taxon>Bacteria</taxon>
        <taxon>Pseudomonadati</taxon>
        <taxon>Bacteroidota</taxon>
        <taxon>Bacteroidia</taxon>
        <taxon>Bacteroidales</taxon>
        <taxon>Bacteroidaceae</taxon>
        <taxon>Bacteroides</taxon>
    </lineage>
</organism>
<dbReference type="InterPro" id="IPR051533">
    <property type="entry name" value="WaaL-like"/>
</dbReference>
<dbReference type="AlphaFoldDB" id="A0A413GCI0"/>
<evidence type="ECO:0000256" key="1">
    <source>
        <dbReference type="ARBA" id="ARBA00004141"/>
    </source>
</evidence>
<keyword evidence="3 5" id="KW-1133">Transmembrane helix</keyword>
<evidence type="ECO:0000256" key="5">
    <source>
        <dbReference type="SAM" id="Phobius"/>
    </source>
</evidence>
<dbReference type="GO" id="GO:0016874">
    <property type="term" value="F:ligase activity"/>
    <property type="evidence" value="ECO:0007669"/>
    <property type="project" value="UniProtKB-KW"/>
</dbReference>
<gene>
    <name evidence="7" type="ORF">DXA68_24580</name>
</gene>
<dbReference type="EMBL" id="QSCF01000142">
    <property type="protein sequence ID" value="RGX68794.1"/>
    <property type="molecule type" value="Genomic_DNA"/>
</dbReference>
<evidence type="ECO:0000256" key="3">
    <source>
        <dbReference type="ARBA" id="ARBA00022989"/>
    </source>
</evidence>
<evidence type="ECO:0000313" key="8">
    <source>
        <dbReference type="Proteomes" id="UP000286075"/>
    </source>
</evidence>
<keyword evidence="7" id="KW-0436">Ligase</keyword>
<accession>A0A413GCI0</accession>
<sequence>MYYYLHYYLFIFLGFRLCFFSETEFYDANFLGSYLLLPTLLSFYFSWISPLKKKILLCICIVVNIILLAAILATGSRAAMVGVLIGISPILCDIMKKKKLIIVLVVIMAVAYIYLPEELLERLFLNSYDDGSQSRRTDDWLYGLMAVGKYPIFGCGFSSTSTIIYRLFTCKYYGS</sequence>
<feature type="transmembrane region" description="Helical" evidence="5">
    <location>
        <begin position="78"/>
        <end position="95"/>
    </location>
</feature>
<protein>
    <submittedName>
        <fullName evidence="7">O-antigen ligase domain-containing protein</fullName>
    </submittedName>
</protein>
<feature type="transmembrane region" description="Helical" evidence="5">
    <location>
        <begin position="55"/>
        <end position="72"/>
    </location>
</feature>
<evidence type="ECO:0000256" key="2">
    <source>
        <dbReference type="ARBA" id="ARBA00022692"/>
    </source>
</evidence>
<comment type="caution">
    <text evidence="7">The sequence shown here is derived from an EMBL/GenBank/DDBJ whole genome shotgun (WGS) entry which is preliminary data.</text>
</comment>
<keyword evidence="4 5" id="KW-0472">Membrane</keyword>
<dbReference type="InterPro" id="IPR007016">
    <property type="entry name" value="O-antigen_ligase-rel_domated"/>
</dbReference>
<evidence type="ECO:0000259" key="6">
    <source>
        <dbReference type="Pfam" id="PF04932"/>
    </source>
</evidence>
<keyword evidence="2 5" id="KW-0812">Transmembrane</keyword>
<feature type="transmembrane region" description="Helical" evidence="5">
    <location>
        <begin position="7"/>
        <end position="25"/>
    </location>
</feature>
<dbReference type="PANTHER" id="PTHR37422:SF13">
    <property type="entry name" value="LIPOPOLYSACCHARIDE BIOSYNTHESIS PROTEIN PA4999-RELATED"/>
    <property type="match status" value="1"/>
</dbReference>
<feature type="transmembrane region" description="Helical" evidence="5">
    <location>
        <begin position="31"/>
        <end position="48"/>
    </location>
</feature>